<accession>A0ABP7XJ16</accession>
<feature type="compositionally biased region" description="Polar residues" evidence="4">
    <location>
        <begin position="320"/>
        <end position="342"/>
    </location>
</feature>
<dbReference type="PANTHER" id="PTHR44196">
    <property type="entry name" value="DEHYDROGENASE/REDUCTASE SDR FAMILY MEMBER 7B"/>
    <property type="match status" value="1"/>
</dbReference>
<evidence type="ECO:0000313" key="6">
    <source>
        <dbReference type="EMBL" id="GAA4117968.1"/>
    </source>
</evidence>
<dbReference type="Gene3D" id="3.40.50.720">
    <property type="entry name" value="NAD(P)-binding Rossmann-like Domain"/>
    <property type="match status" value="1"/>
</dbReference>
<evidence type="ECO:0000256" key="3">
    <source>
        <dbReference type="RuleBase" id="RU000363"/>
    </source>
</evidence>
<dbReference type="SUPFAM" id="SSF51735">
    <property type="entry name" value="NAD(P)-binding Rossmann-fold domains"/>
    <property type="match status" value="1"/>
</dbReference>
<evidence type="ECO:0000256" key="4">
    <source>
        <dbReference type="SAM" id="MobiDB-lite"/>
    </source>
</evidence>
<comment type="similarity">
    <text evidence="1 3">Belongs to the short-chain dehydrogenases/reductases (SDR) family.</text>
</comment>
<keyword evidence="7" id="KW-1185">Reference proteome</keyword>
<evidence type="ECO:0000256" key="2">
    <source>
        <dbReference type="ARBA" id="ARBA00023002"/>
    </source>
</evidence>
<dbReference type="CDD" id="cd05233">
    <property type="entry name" value="SDR_c"/>
    <property type="match status" value="1"/>
</dbReference>
<dbReference type="InterPro" id="IPR057326">
    <property type="entry name" value="KR_dom"/>
</dbReference>
<reference evidence="7" key="1">
    <citation type="journal article" date="2019" name="Int. J. Syst. Evol. Microbiol.">
        <title>The Global Catalogue of Microorganisms (GCM) 10K type strain sequencing project: providing services to taxonomists for standard genome sequencing and annotation.</title>
        <authorList>
            <consortium name="The Broad Institute Genomics Platform"/>
            <consortium name="The Broad Institute Genome Sequencing Center for Infectious Disease"/>
            <person name="Wu L."/>
            <person name="Ma J."/>
        </authorList>
    </citation>
    <scope>NUCLEOTIDE SEQUENCE [LARGE SCALE GENOMIC DNA]</scope>
    <source>
        <strain evidence="7">JCM 16703</strain>
    </source>
</reference>
<dbReference type="SMART" id="SM00822">
    <property type="entry name" value="PKS_KR"/>
    <property type="match status" value="1"/>
</dbReference>
<organism evidence="6 7">
    <name type="scientific">Nocardioides fonticola</name>
    <dbReference type="NCBI Taxonomy" id="450363"/>
    <lineage>
        <taxon>Bacteria</taxon>
        <taxon>Bacillati</taxon>
        <taxon>Actinomycetota</taxon>
        <taxon>Actinomycetes</taxon>
        <taxon>Propionibacteriales</taxon>
        <taxon>Nocardioidaceae</taxon>
        <taxon>Nocardioides</taxon>
    </lineage>
</organism>
<gene>
    <name evidence="6" type="ORF">GCM10022215_19030</name>
</gene>
<evidence type="ECO:0000313" key="7">
    <source>
        <dbReference type="Proteomes" id="UP001501495"/>
    </source>
</evidence>
<name>A0ABP7XJ16_9ACTN</name>
<dbReference type="EMBL" id="BAAAZH010000013">
    <property type="protein sequence ID" value="GAA4117968.1"/>
    <property type="molecule type" value="Genomic_DNA"/>
</dbReference>
<dbReference type="Pfam" id="PF00106">
    <property type="entry name" value="adh_short"/>
    <property type="match status" value="1"/>
</dbReference>
<dbReference type="Proteomes" id="UP001501495">
    <property type="component" value="Unassembled WGS sequence"/>
</dbReference>
<dbReference type="InterPro" id="IPR036291">
    <property type="entry name" value="NAD(P)-bd_dom_sf"/>
</dbReference>
<evidence type="ECO:0000256" key="1">
    <source>
        <dbReference type="ARBA" id="ARBA00006484"/>
    </source>
</evidence>
<dbReference type="PRINTS" id="PR00081">
    <property type="entry name" value="GDHRDH"/>
</dbReference>
<proteinExistence type="inferred from homology"/>
<feature type="region of interest" description="Disordered" evidence="4">
    <location>
        <begin position="302"/>
        <end position="342"/>
    </location>
</feature>
<sequence>MRAVVAAPITLSRTTPLLAGPRALARRAVAGPLGLPSPLHGRVVVVTGASSGIGEATAKAVAAVGGRVVLVARRAEELERVAGEIEAAGGEVTWHACDLTDAEAIDALVATLLAEHGTVDYLVNNAGRSIRRSLALSTDRMHDFERTMAINYLGPVRLTLGLLPAMREQRFGHVVNIVSWGVQIKAPKFSAYLASKTALDTFSRIAGRETFGENVTFTNVRVSLVQTPMTAPTEAYAGRGATPESAARRILRALEDRPITQDTLAGRVGEIANLAAPRLMDALFAGFDALFPDSAAAKATVAPATADPVSDPAGEAAPQESATAWASLNSAPAGSSSTANRP</sequence>
<dbReference type="PANTHER" id="PTHR44196:SF1">
    <property type="entry name" value="DEHYDROGENASE_REDUCTASE SDR FAMILY MEMBER 7B"/>
    <property type="match status" value="1"/>
</dbReference>
<feature type="domain" description="Ketoreductase" evidence="5">
    <location>
        <begin position="42"/>
        <end position="223"/>
    </location>
</feature>
<keyword evidence="2" id="KW-0560">Oxidoreductase</keyword>
<protein>
    <recommendedName>
        <fullName evidence="5">Ketoreductase domain-containing protein</fullName>
    </recommendedName>
</protein>
<dbReference type="PRINTS" id="PR00080">
    <property type="entry name" value="SDRFAMILY"/>
</dbReference>
<dbReference type="InterPro" id="IPR002347">
    <property type="entry name" value="SDR_fam"/>
</dbReference>
<comment type="caution">
    <text evidence="6">The sequence shown here is derived from an EMBL/GenBank/DDBJ whole genome shotgun (WGS) entry which is preliminary data.</text>
</comment>
<evidence type="ECO:0000259" key="5">
    <source>
        <dbReference type="SMART" id="SM00822"/>
    </source>
</evidence>